<keyword evidence="2" id="KW-0067">ATP-binding</keyword>
<dbReference type="GO" id="GO:0005524">
    <property type="term" value="F:ATP binding"/>
    <property type="evidence" value="ECO:0007669"/>
    <property type="project" value="UniProtKB-KW"/>
</dbReference>
<dbReference type="Proteomes" id="UP001213721">
    <property type="component" value="Chromosome"/>
</dbReference>
<dbReference type="InterPro" id="IPR045851">
    <property type="entry name" value="AMP-bd_C_sf"/>
</dbReference>
<dbReference type="GO" id="GO:0016020">
    <property type="term" value="C:membrane"/>
    <property type="evidence" value="ECO:0007669"/>
    <property type="project" value="TreeGrafter"/>
</dbReference>
<dbReference type="Gene3D" id="3.30.300.30">
    <property type="match status" value="1"/>
</dbReference>
<dbReference type="RefSeq" id="WP_275058086.1">
    <property type="nucleotide sequence ID" value="NZ_CP118988.1"/>
</dbReference>
<keyword evidence="1" id="KW-0547">Nucleotide-binding</keyword>
<dbReference type="Pfam" id="PF23562">
    <property type="entry name" value="AMP-binding_C_3"/>
    <property type="match status" value="1"/>
</dbReference>
<gene>
    <name evidence="5" type="ORF">PYU98_09860</name>
</gene>
<accession>A0AAX3NXN5</accession>
<proteinExistence type="predicted"/>
<dbReference type="InterPro" id="IPR000873">
    <property type="entry name" value="AMP-dep_synth/lig_dom"/>
</dbReference>
<evidence type="ECO:0000313" key="6">
    <source>
        <dbReference type="Proteomes" id="UP001213721"/>
    </source>
</evidence>
<evidence type="ECO:0000256" key="3">
    <source>
        <dbReference type="ARBA" id="ARBA00024484"/>
    </source>
</evidence>
<reference evidence="5" key="1">
    <citation type="submission" date="2023-02" db="EMBL/GenBank/DDBJ databases">
        <title>The sequence of Aeromonas allosaccharophila K520.</title>
        <authorList>
            <person name="Luo X."/>
        </authorList>
    </citation>
    <scope>NUCLEOTIDE SEQUENCE</scope>
    <source>
        <strain evidence="5">K520</strain>
    </source>
</reference>
<evidence type="ECO:0000256" key="1">
    <source>
        <dbReference type="ARBA" id="ARBA00022741"/>
    </source>
</evidence>
<dbReference type="InterPro" id="IPR020845">
    <property type="entry name" value="AMP-binding_CS"/>
</dbReference>
<evidence type="ECO:0000256" key="2">
    <source>
        <dbReference type="ARBA" id="ARBA00022840"/>
    </source>
</evidence>
<dbReference type="InterPro" id="IPR042099">
    <property type="entry name" value="ANL_N_sf"/>
</dbReference>
<dbReference type="Gene3D" id="3.40.50.12780">
    <property type="entry name" value="N-terminal domain of ligase-like"/>
    <property type="match status" value="1"/>
</dbReference>
<dbReference type="SUPFAM" id="SSF56801">
    <property type="entry name" value="Acetyl-CoA synthetase-like"/>
    <property type="match status" value="1"/>
</dbReference>
<organism evidence="5 6">
    <name type="scientific">Aeromonas allosaccharophila</name>
    <dbReference type="NCBI Taxonomy" id="656"/>
    <lineage>
        <taxon>Bacteria</taxon>
        <taxon>Pseudomonadati</taxon>
        <taxon>Pseudomonadota</taxon>
        <taxon>Gammaproteobacteria</taxon>
        <taxon>Aeromonadales</taxon>
        <taxon>Aeromonadaceae</taxon>
        <taxon>Aeromonas</taxon>
    </lineage>
</organism>
<sequence length="554" mass="61964">MASSSRIANKLPLEMLYHWERQCPDRTYLRQTINREYVDFTWGEVADEARRMVTALRHLGLVAGDKVALLSKNCAQWFIADLAMQMGQYVSVPIYPTANVDTIEYVLRHSEAKAIFVGKLDDWKSQEAGVPADLLRIAFPYDTMPACHQWDDLLEAHEPIADSPVQAPDSLLSLVYTSGSTGKPKGAMLSVERYAWSCEKLVETVGLCANDRGFSYLPLAHITERVYVYGGSLYGCAEIAFPESLDTFIEDVKRCRPTVFISVPRLWAMFRIKIHEKLPQKKLELLLKIPLISGLIKRKLQKGLGLDQARVLGCGSAPVSPALLQWYLSIGLKVTEAWGMTENHAYSTINYPFRADKIGTVGKAGIGVTIKISDEGEILCRCEGMMLGYYKDPEHSAEAIDAEGWLHTGDMGKLDREGYLTITGRMKDVFKTAKGKYVAPVPIEGLLGQEPIIEQLCVIGYGMPQPIALVQLAESAMKGNRDEINARLEAARVRVNDQLESHAKIRGILVVKSPWNIENGVLTPTMKIKRHLLEQKYAHVGDRWPSSQVVVWEE</sequence>
<dbReference type="GO" id="GO:0004467">
    <property type="term" value="F:long-chain fatty acid-CoA ligase activity"/>
    <property type="evidence" value="ECO:0007669"/>
    <property type="project" value="UniProtKB-EC"/>
</dbReference>
<dbReference type="PANTHER" id="PTHR43272">
    <property type="entry name" value="LONG-CHAIN-FATTY-ACID--COA LIGASE"/>
    <property type="match status" value="1"/>
</dbReference>
<protein>
    <submittedName>
        <fullName evidence="5">AMP-binding protein</fullName>
    </submittedName>
</protein>
<name>A0AAX3NXN5_9GAMM</name>
<dbReference type="EMBL" id="CP118988">
    <property type="protein sequence ID" value="WED78489.1"/>
    <property type="molecule type" value="Genomic_DNA"/>
</dbReference>
<feature type="domain" description="AMP-dependent synthetase/ligase" evidence="4">
    <location>
        <begin position="19"/>
        <end position="390"/>
    </location>
</feature>
<dbReference type="Pfam" id="PF00501">
    <property type="entry name" value="AMP-binding"/>
    <property type="match status" value="1"/>
</dbReference>
<dbReference type="PROSITE" id="PS00455">
    <property type="entry name" value="AMP_BINDING"/>
    <property type="match status" value="1"/>
</dbReference>
<dbReference type="PANTHER" id="PTHR43272:SF33">
    <property type="entry name" value="AMP-BINDING DOMAIN-CONTAINING PROTEIN-RELATED"/>
    <property type="match status" value="1"/>
</dbReference>
<evidence type="ECO:0000313" key="5">
    <source>
        <dbReference type="EMBL" id="WED78489.1"/>
    </source>
</evidence>
<evidence type="ECO:0000259" key="4">
    <source>
        <dbReference type="Pfam" id="PF00501"/>
    </source>
</evidence>
<dbReference type="AlphaFoldDB" id="A0AAX3NXN5"/>
<comment type="catalytic activity">
    <reaction evidence="3">
        <text>a long-chain fatty acid + ATP + CoA = a long-chain fatty acyl-CoA + AMP + diphosphate</text>
        <dbReference type="Rhea" id="RHEA:15421"/>
        <dbReference type="ChEBI" id="CHEBI:30616"/>
        <dbReference type="ChEBI" id="CHEBI:33019"/>
        <dbReference type="ChEBI" id="CHEBI:57287"/>
        <dbReference type="ChEBI" id="CHEBI:57560"/>
        <dbReference type="ChEBI" id="CHEBI:83139"/>
        <dbReference type="ChEBI" id="CHEBI:456215"/>
        <dbReference type="EC" id="6.2.1.3"/>
    </reaction>
    <physiologicalReaction direction="left-to-right" evidence="3">
        <dbReference type="Rhea" id="RHEA:15422"/>
    </physiologicalReaction>
</comment>